<dbReference type="RefSeq" id="WP_041060277.1">
    <property type="nucleotide sequence ID" value="NZ_JXAL01000003.1"/>
</dbReference>
<evidence type="ECO:0000313" key="4">
    <source>
        <dbReference type="EMBL" id="KIL36986.1"/>
    </source>
</evidence>
<dbReference type="PROSITE" id="PS50977">
    <property type="entry name" value="HTH_TETR_2"/>
    <property type="match status" value="1"/>
</dbReference>
<evidence type="ECO:0000313" key="5">
    <source>
        <dbReference type="Proteomes" id="UP000054526"/>
    </source>
</evidence>
<dbReference type="InterPro" id="IPR001647">
    <property type="entry name" value="HTH_TetR"/>
</dbReference>
<dbReference type="PANTHER" id="PTHR43479">
    <property type="entry name" value="ACREF/ENVCD OPERON REPRESSOR-RELATED"/>
    <property type="match status" value="1"/>
</dbReference>
<gene>
    <name evidence="4" type="ORF">SD71_04645</name>
</gene>
<evidence type="ECO:0000256" key="1">
    <source>
        <dbReference type="ARBA" id="ARBA00023125"/>
    </source>
</evidence>
<dbReference type="Gene3D" id="1.10.357.10">
    <property type="entry name" value="Tetracycline Repressor, domain 2"/>
    <property type="match status" value="1"/>
</dbReference>
<dbReference type="SUPFAM" id="SSF48498">
    <property type="entry name" value="Tetracyclin repressor-like, C-terminal domain"/>
    <property type="match status" value="1"/>
</dbReference>
<reference evidence="4 5" key="1">
    <citation type="submission" date="2014-12" db="EMBL/GenBank/DDBJ databases">
        <title>Draft genome sequence of Cohnella kolymensis strain B-2846.</title>
        <authorList>
            <person name="Karlyshev A.V."/>
            <person name="Kudryashova E.B."/>
        </authorList>
    </citation>
    <scope>NUCLEOTIDE SEQUENCE [LARGE SCALE GENOMIC DNA]</scope>
    <source>
        <strain evidence="4 5">VKM B-2846</strain>
    </source>
</reference>
<keyword evidence="5" id="KW-1185">Reference proteome</keyword>
<dbReference type="PANTHER" id="PTHR43479:SF8">
    <property type="entry name" value="TRANSCRIPTIONAL REGULATOR, TETR FAMILY"/>
    <property type="match status" value="1"/>
</dbReference>
<dbReference type="InterPro" id="IPR041603">
    <property type="entry name" value="YvdT_C"/>
</dbReference>
<proteinExistence type="predicted"/>
<dbReference type="InterPro" id="IPR023772">
    <property type="entry name" value="DNA-bd_HTH_TetR-type_CS"/>
</dbReference>
<dbReference type="EMBL" id="JXAL01000003">
    <property type="protein sequence ID" value="KIL36986.1"/>
    <property type="molecule type" value="Genomic_DNA"/>
</dbReference>
<feature type="domain" description="HTH tetR-type" evidence="3">
    <location>
        <begin position="7"/>
        <end position="67"/>
    </location>
</feature>
<dbReference type="InterPro" id="IPR009057">
    <property type="entry name" value="Homeodomain-like_sf"/>
</dbReference>
<dbReference type="PRINTS" id="PR00455">
    <property type="entry name" value="HTHTETR"/>
</dbReference>
<comment type="caution">
    <text evidence="4">The sequence shown here is derived from an EMBL/GenBank/DDBJ whole genome shotgun (WGS) entry which is preliminary data.</text>
</comment>
<feature type="DNA-binding region" description="H-T-H motif" evidence="2">
    <location>
        <begin position="30"/>
        <end position="49"/>
    </location>
</feature>
<sequence>MSTATQQDKYNAILQAAIEIISEKGLHSTSISDIVKRAGVAQGTFYLYFRSKNALIPAIAQNLISITMDKIKENTQQHADFWEFLTTYIHQIYSITDEYKDVIVLCYSGLAIDHSMEIWESIYQPYYQWFQDELKQAIAQGEVISGTNVQWTSKMIINLVENAAERFYIGRDQDMTKEQSMTEVFHFLKRSMTNS</sequence>
<protein>
    <submittedName>
        <fullName evidence="4">TetR family transcriptional regulator</fullName>
    </submittedName>
</protein>
<name>A0ABR5A7F4_9BACL</name>
<keyword evidence="1 2" id="KW-0238">DNA-binding</keyword>
<dbReference type="SUPFAM" id="SSF46689">
    <property type="entry name" value="Homeodomain-like"/>
    <property type="match status" value="1"/>
</dbReference>
<accession>A0ABR5A7F4</accession>
<organism evidence="4 5">
    <name type="scientific">Cohnella kolymensis</name>
    <dbReference type="NCBI Taxonomy" id="1590652"/>
    <lineage>
        <taxon>Bacteria</taxon>
        <taxon>Bacillati</taxon>
        <taxon>Bacillota</taxon>
        <taxon>Bacilli</taxon>
        <taxon>Bacillales</taxon>
        <taxon>Paenibacillaceae</taxon>
        <taxon>Cohnella</taxon>
    </lineage>
</organism>
<dbReference type="PROSITE" id="PS01081">
    <property type="entry name" value="HTH_TETR_1"/>
    <property type="match status" value="1"/>
</dbReference>
<evidence type="ECO:0000259" key="3">
    <source>
        <dbReference type="PROSITE" id="PS50977"/>
    </source>
</evidence>
<dbReference type="InterPro" id="IPR036271">
    <property type="entry name" value="Tet_transcr_reg_TetR-rel_C_sf"/>
</dbReference>
<dbReference type="Pfam" id="PF17934">
    <property type="entry name" value="TetR_C_26"/>
    <property type="match status" value="1"/>
</dbReference>
<dbReference type="InterPro" id="IPR050624">
    <property type="entry name" value="HTH-type_Tx_Regulator"/>
</dbReference>
<evidence type="ECO:0000256" key="2">
    <source>
        <dbReference type="PROSITE-ProRule" id="PRU00335"/>
    </source>
</evidence>
<dbReference type="Pfam" id="PF00440">
    <property type="entry name" value="TetR_N"/>
    <property type="match status" value="1"/>
</dbReference>
<dbReference type="Proteomes" id="UP000054526">
    <property type="component" value="Unassembled WGS sequence"/>
</dbReference>